<sequence length="113" mass="12916">MPGKIVSVNEIMRAISCFKAAHKYLDDLPYHTLYIYEALSIYGFDKANKLVIEILKEYRTIDSTMQSIELLDISPEFNGKASMIGYTAKQNVDYFLGVLNQLKKGEEKFASKH</sequence>
<dbReference type="KEGG" id="cace:CACET_c24930"/>
<accession>A0A0D8I9Y0</accession>
<evidence type="ECO:0000313" key="2">
    <source>
        <dbReference type="Proteomes" id="UP000035704"/>
    </source>
</evidence>
<organism evidence="1 2">
    <name type="scientific">Clostridium aceticum</name>
    <dbReference type="NCBI Taxonomy" id="84022"/>
    <lineage>
        <taxon>Bacteria</taxon>
        <taxon>Bacillati</taxon>
        <taxon>Bacillota</taxon>
        <taxon>Clostridia</taxon>
        <taxon>Eubacteriales</taxon>
        <taxon>Clostridiaceae</taxon>
        <taxon>Clostridium</taxon>
    </lineage>
</organism>
<dbReference type="PATRIC" id="fig|84022.5.peg.224"/>
<dbReference type="RefSeq" id="WP_044824788.1">
    <property type="nucleotide sequence ID" value="NZ_CP009687.1"/>
</dbReference>
<reference evidence="1 2" key="1">
    <citation type="submission" date="2014-10" db="EMBL/GenBank/DDBJ databases">
        <title>Genome sequence of Clostridium aceticum DSM 1496.</title>
        <authorList>
            <person name="Poehlein A."/>
            <person name="Schiel-Bengelsdorf B."/>
            <person name="Gottschalk G."/>
            <person name="Duerre P."/>
            <person name="Daniel R."/>
        </authorList>
    </citation>
    <scope>NUCLEOTIDE SEQUENCE [LARGE SCALE GENOMIC DNA]</scope>
    <source>
        <strain evidence="1 2">DSM 1496</strain>
    </source>
</reference>
<dbReference type="Proteomes" id="UP000035704">
    <property type="component" value="Chromosome"/>
</dbReference>
<name>A0A0D8I9Y0_9CLOT</name>
<dbReference type="OrthoDB" id="1956915at2"/>
<proteinExistence type="predicted"/>
<protein>
    <submittedName>
        <fullName evidence="1">Uncharacterized protein</fullName>
    </submittedName>
</protein>
<dbReference type="AlphaFoldDB" id="A0A0D8I9Y0"/>
<keyword evidence="2" id="KW-1185">Reference proteome</keyword>
<evidence type="ECO:0000313" key="1">
    <source>
        <dbReference type="EMBL" id="AKL95938.1"/>
    </source>
</evidence>
<dbReference type="EMBL" id="CP009687">
    <property type="protein sequence ID" value="AKL95938.1"/>
    <property type="molecule type" value="Genomic_DNA"/>
</dbReference>
<gene>
    <name evidence="1" type="ORF">CACET_c24930</name>
</gene>